<dbReference type="GO" id="GO:0005829">
    <property type="term" value="C:cytosol"/>
    <property type="evidence" value="ECO:0007669"/>
    <property type="project" value="TreeGrafter"/>
</dbReference>
<protein>
    <recommendedName>
        <fullName evidence="1">Cytokinin riboside 5'-monophosphate phosphoribohydrolase</fullName>
        <ecNumber evidence="1">3.2.2.n1</ecNumber>
    </recommendedName>
</protein>
<dbReference type="PANTHER" id="PTHR43393:SF3">
    <property type="entry name" value="LYSINE DECARBOXYLASE-LIKE PROTEIN"/>
    <property type="match status" value="1"/>
</dbReference>
<dbReference type="InterPro" id="IPR005269">
    <property type="entry name" value="LOG"/>
</dbReference>
<dbReference type="InterPro" id="IPR052341">
    <property type="entry name" value="LOG_family_nucleotidases"/>
</dbReference>
<dbReference type="GO" id="GO:0009691">
    <property type="term" value="P:cytokinin biosynthetic process"/>
    <property type="evidence" value="ECO:0007669"/>
    <property type="project" value="UniProtKB-UniRule"/>
</dbReference>
<evidence type="ECO:0000313" key="3">
    <source>
        <dbReference type="EMBL" id="NYE17372.1"/>
    </source>
</evidence>
<sequence length="240" mass="25362">MTEPISPSAGSAERHGLHLTTSGAPEPALVEPSSFLGRRAQAEFEKGFRALDGIGQPAVTVFGSARTEPGTEEYELGVGIGAALVAKGFAVITGGGPGAMGAANKGAHASGLSVGVGIVLPNEQQLNPDLGIGVECRYFFTRKVMFVKYSDAVVVLPGGFGSLDELFEVLTLVQTRKIPWRPIVLVGRKYWGGLDAWIRETMLPSGKISPGDPDLYRLVDTVDEVMDLMPEHAVSQDGVK</sequence>
<comment type="catalytic activity">
    <reaction evidence="1">
        <text>N(6)-(dimethylallyl)adenosine 5'-phosphate + H2O = N(6)-dimethylallyladenine + D-ribose 5-phosphate</text>
        <dbReference type="Rhea" id="RHEA:48560"/>
        <dbReference type="ChEBI" id="CHEBI:15377"/>
        <dbReference type="ChEBI" id="CHEBI:17660"/>
        <dbReference type="ChEBI" id="CHEBI:57526"/>
        <dbReference type="ChEBI" id="CHEBI:78346"/>
        <dbReference type="EC" id="3.2.2.n1"/>
    </reaction>
</comment>
<name>A0A7Y9GIY4_9ACTN</name>
<reference evidence="3 4" key="1">
    <citation type="submission" date="2020-07" db="EMBL/GenBank/DDBJ databases">
        <title>Sequencing the genomes of 1000 actinobacteria strains.</title>
        <authorList>
            <person name="Klenk H.-P."/>
        </authorList>
    </citation>
    <scope>NUCLEOTIDE SEQUENCE [LARGE SCALE GENOMIC DNA]</scope>
    <source>
        <strain evidence="3 4">DSM 43461</strain>
    </source>
</reference>
<proteinExistence type="inferred from homology"/>
<evidence type="ECO:0000256" key="1">
    <source>
        <dbReference type="RuleBase" id="RU363015"/>
    </source>
</evidence>
<evidence type="ECO:0000313" key="4">
    <source>
        <dbReference type="Proteomes" id="UP000591272"/>
    </source>
</evidence>
<dbReference type="Proteomes" id="UP000591272">
    <property type="component" value="Unassembled WGS sequence"/>
</dbReference>
<dbReference type="Gene3D" id="3.40.50.450">
    <property type="match status" value="1"/>
</dbReference>
<dbReference type="EMBL" id="JACCBT010000001">
    <property type="protein sequence ID" value="NYE17372.1"/>
    <property type="molecule type" value="Genomic_DNA"/>
</dbReference>
<keyword evidence="4" id="KW-1185">Reference proteome</keyword>
<organism evidence="3 4">
    <name type="scientific">Actinomadura citrea</name>
    <dbReference type="NCBI Taxonomy" id="46158"/>
    <lineage>
        <taxon>Bacteria</taxon>
        <taxon>Bacillati</taxon>
        <taxon>Actinomycetota</taxon>
        <taxon>Actinomycetes</taxon>
        <taxon>Streptosporangiales</taxon>
        <taxon>Thermomonosporaceae</taxon>
        <taxon>Actinomadura</taxon>
    </lineage>
</organism>
<keyword evidence="1" id="KW-0203">Cytokinin biosynthesis</keyword>
<comment type="caution">
    <text evidence="3">The sequence shown here is derived from an EMBL/GenBank/DDBJ whole genome shotgun (WGS) entry which is preliminary data.</text>
</comment>
<gene>
    <name evidence="3" type="ORF">BJ999_007668</name>
</gene>
<feature type="region of interest" description="Disordered" evidence="2">
    <location>
        <begin position="1"/>
        <end position="30"/>
    </location>
</feature>
<keyword evidence="1" id="KW-0378">Hydrolase</keyword>
<dbReference type="NCBIfam" id="TIGR00730">
    <property type="entry name" value="Rossman fold protein, TIGR00730 family"/>
    <property type="match status" value="1"/>
</dbReference>
<dbReference type="Pfam" id="PF03641">
    <property type="entry name" value="Lysine_decarbox"/>
    <property type="match status" value="1"/>
</dbReference>
<comment type="catalytic activity">
    <reaction evidence="1">
        <text>9-ribosyl-trans-zeatin 5'-phosphate + H2O = trans-zeatin + D-ribose 5-phosphate</text>
        <dbReference type="Rhea" id="RHEA:48564"/>
        <dbReference type="ChEBI" id="CHEBI:15377"/>
        <dbReference type="ChEBI" id="CHEBI:16522"/>
        <dbReference type="ChEBI" id="CHEBI:78346"/>
        <dbReference type="ChEBI" id="CHEBI:87947"/>
        <dbReference type="EC" id="3.2.2.n1"/>
    </reaction>
</comment>
<comment type="similarity">
    <text evidence="1">Belongs to the LOG family.</text>
</comment>
<dbReference type="GO" id="GO:0016787">
    <property type="term" value="F:hydrolase activity"/>
    <property type="evidence" value="ECO:0007669"/>
    <property type="project" value="UniProtKB-KW"/>
</dbReference>
<dbReference type="PANTHER" id="PTHR43393">
    <property type="entry name" value="CYTOKININ RIBOSIDE 5'-MONOPHOSPHATE PHOSPHORIBOHYDROLASE"/>
    <property type="match status" value="1"/>
</dbReference>
<dbReference type="SUPFAM" id="SSF102405">
    <property type="entry name" value="MCP/YpsA-like"/>
    <property type="match status" value="1"/>
</dbReference>
<dbReference type="RefSeq" id="WP_179837731.1">
    <property type="nucleotide sequence ID" value="NZ_BMRD01000021.1"/>
</dbReference>
<dbReference type="EC" id="3.2.2.n1" evidence="1"/>
<evidence type="ECO:0000256" key="2">
    <source>
        <dbReference type="SAM" id="MobiDB-lite"/>
    </source>
</evidence>
<dbReference type="InterPro" id="IPR031100">
    <property type="entry name" value="LOG_fam"/>
</dbReference>
<dbReference type="AlphaFoldDB" id="A0A7Y9GIY4"/>
<accession>A0A7Y9GIY4</accession>